<dbReference type="SUPFAM" id="SSF52540">
    <property type="entry name" value="P-loop containing nucleoside triphosphate hydrolases"/>
    <property type="match status" value="1"/>
</dbReference>
<dbReference type="Proteomes" id="UP000093482">
    <property type="component" value="Unassembled WGS sequence"/>
</dbReference>
<name>A0A1C0YU78_9BACL</name>
<dbReference type="PANTHER" id="PTHR42939">
    <property type="entry name" value="ABC TRANSPORTER ATP-BINDING PROTEIN ALBC-RELATED"/>
    <property type="match status" value="1"/>
</dbReference>
<keyword evidence="2" id="KW-0547">Nucleotide-binding</keyword>
<evidence type="ECO:0000256" key="1">
    <source>
        <dbReference type="ARBA" id="ARBA00022448"/>
    </source>
</evidence>
<evidence type="ECO:0000259" key="4">
    <source>
        <dbReference type="Pfam" id="PF00005"/>
    </source>
</evidence>
<dbReference type="RefSeq" id="WP_066464054.1">
    <property type="nucleotide sequence ID" value="NZ_MATO01000034.1"/>
</dbReference>
<dbReference type="InterPro" id="IPR027417">
    <property type="entry name" value="P-loop_NTPase"/>
</dbReference>
<keyword evidence="6" id="KW-1185">Reference proteome</keyword>
<dbReference type="OrthoDB" id="1551385at2"/>
<proteinExistence type="predicted"/>
<organism evidence="5 6">
    <name type="scientific">Caryophanon latum</name>
    <dbReference type="NCBI Taxonomy" id="33977"/>
    <lineage>
        <taxon>Bacteria</taxon>
        <taxon>Bacillati</taxon>
        <taxon>Bacillota</taxon>
        <taxon>Bacilli</taxon>
        <taxon>Bacillales</taxon>
        <taxon>Caryophanaceae</taxon>
        <taxon>Caryophanon</taxon>
    </lineage>
</organism>
<reference evidence="5 6" key="1">
    <citation type="submission" date="2016-07" db="EMBL/GenBank/DDBJ databases">
        <title>Caryophanon latum genome sequencing.</title>
        <authorList>
            <person name="Verma A."/>
            <person name="Pal Y."/>
            <person name="Krishnamurthi S."/>
        </authorList>
    </citation>
    <scope>NUCLEOTIDE SEQUENCE [LARGE SCALE GENOMIC DNA]</scope>
    <source>
        <strain evidence="5 6">DSM 14151</strain>
    </source>
</reference>
<dbReference type="AlphaFoldDB" id="A0A1C0YU78"/>
<dbReference type="GO" id="GO:0005524">
    <property type="term" value="F:ATP binding"/>
    <property type="evidence" value="ECO:0007669"/>
    <property type="project" value="UniProtKB-KW"/>
</dbReference>
<keyword evidence="3" id="KW-0067">ATP-binding</keyword>
<sequence length="118" mass="13557">MYPIPIQHGGYIQNKPVLQDVQFSLPAHAIIRLIGGNGAGKSTTIQALLQTLPYAEVTHNLPNYLGYVPERPILYEYYTLREHIHLLIQMFSENEAALWQRALDLCKTFKLHDNKRVD</sequence>
<evidence type="ECO:0000256" key="3">
    <source>
        <dbReference type="ARBA" id="ARBA00022840"/>
    </source>
</evidence>
<gene>
    <name evidence="5" type="ORF">A6K76_01265</name>
</gene>
<keyword evidence="1" id="KW-0813">Transport</keyword>
<accession>A0A1C0YU78</accession>
<evidence type="ECO:0000256" key="2">
    <source>
        <dbReference type="ARBA" id="ARBA00022741"/>
    </source>
</evidence>
<dbReference type="EMBL" id="MATO01000034">
    <property type="protein sequence ID" value="OCS90709.1"/>
    <property type="molecule type" value="Genomic_DNA"/>
</dbReference>
<protein>
    <recommendedName>
        <fullName evidence="4">ABC transporter domain-containing protein</fullName>
    </recommendedName>
</protein>
<feature type="domain" description="ABC transporter" evidence="4">
    <location>
        <begin position="18"/>
        <end position="113"/>
    </location>
</feature>
<comment type="caution">
    <text evidence="5">The sequence shown here is derived from an EMBL/GenBank/DDBJ whole genome shotgun (WGS) entry which is preliminary data.</text>
</comment>
<dbReference type="Pfam" id="PF00005">
    <property type="entry name" value="ABC_tran"/>
    <property type="match status" value="1"/>
</dbReference>
<dbReference type="InterPro" id="IPR003439">
    <property type="entry name" value="ABC_transporter-like_ATP-bd"/>
</dbReference>
<dbReference type="InterPro" id="IPR051782">
    <property type="entry name" value="ABC_Transporter_VariousFunc"/>
</dbReference>
<evidence type="ECO:0000313" key="6">
    <source>
        <dbReference type="Proteomes" id="UP000093482"/>
    </source>
</evidence>
<dbReference type="PANTHER" id="PTHR42939:SF5">
    <property type="entry name" value="ABC-TYPE TRANSPORTER ATP-BINDING PROTEIN ECSA"/>
    <property type="match status" value="1"/>
</dbReference>
<evidence type="ECO:0000313" key="5">
    <source>
        <dbReference type="EMBL" id="OCS90709.1"/>
    </source>
</evidence>
<dbReference type="Gene3D" id="3.40.50.300">
    <property type="entry name" value="P-loop containing nucleotide triphosphate hydrolases"/>
    <property type="match status" value="1"/>
</dbReference>
<dbReference type="GO" id="GO:0016887">
    <property type="term" value="F:ATP hydrolysis activity"/>
    <property type="evidence" value="ECO:0007669"/>
    <property type="project" value="InterPro"/>
</dbReference>